<name>A0A9K3I7N8_HELAN</name>
<evidence type="ECO:0000256" key="1">
    <source>
        <dbReference type="SAM" id="MobiDB-lite"/>
    </source>
</evidence>
<evidence type="ECO:0000313" key="3">
    <source>
        <dbReference type="Proteomes" id="UP000215914"/>
    </source>
</evidence>
<feature type="region of interest" description="Disordered" evidence="1">
    <location>
        <begin position="1"/>
        <end position="22"/>
    </location>
</feature>
<organism evidence="2 3">
    <name type="scientific">Helianthus annuus</name>
    <name type="common">Common sunflower</name>
    <dbReference type="NCBI Taxonomy" id="4232"/>
    <lineage>
        <taxon>Eukaryota</taxon>
        <taxon>Viridiplantae</taxon>
        <taxon>Streptophyta</taxon>
        <taxon>Embryophyta</taxon>
        <taxon>Tracheophyta</taxon>
        <taxon>Spermatophyta</taxon>
        <taxon>Magnoliopsida</taxon>
        <taxon>eudicotyledons</taxon>
        <taxon>Gunneridae</taxon>
        <taxon>Pentapetalae</taxon>
        <taxon>asterids</taxon>
        <taxon>campanulids</taxon>
        <taxon>Asterales</taxon>
        <taxon>Asteraceae</taxon>
        <taxon>Asteroideae</taxon>
        <taxon>Heliantheae alliance</taxon>
        <taxon>Heliantheae</taxon>
        <taxon>Helianthus</taxon>
    </lineage>
</organism>
<protein>
    <submittedName>
        <fullName evidence="2">Uncharacterized protein</fullName>
    </submittedName>
</protein>
<evidence type="ECO:0000313" key="2">
    <source>
        <dbReference type="EMBL" id="KAF5791667.1"/>
    </source>
</evidence>
<reference evidence="2" key="1">
    <citation type="journal article" date="2017" name="Nature">
        <title>The sunflower genome provides insights into oil metabolism, flowering and Asterid evolution.</title>
        <authorList>
            <person name="Badouin H."/>
            <person name="Gouzy J."/>
            <person name="Grassa C.J."/>
            <person name="Murat F."/>
            <person name="Staton S.E."/>
            <person name="Cottret L."/>
            <person name="Lelandais-Briere C."/>
            <person name="Owens G.L."/>
            <person name="Carrere S."/>
            <person name="Mayjonade B."/>
            <person name="Legrand L."/>
            <person name="Gill N."/>
            <person name="Kane N.C."/>
            <person name="Bowers J.E."/>
            <person name="Hubner S."/>
            <person name="Bellec A."/>
            <person name="Berard A."/>
            <person name="Berges H."/>
            <person name="Blanchet N."/>
            <person name="Boniface M.C."/>
            <person name="Brunel D."/>
            <person name="Catrice O."/>
            <person name="Chaidir N."/>
            <person name="Claudel C."/>
            <person name="Donnadieu C."/>
            <person name="Faraut T."/>
            <person name="Fievet G."/>
            <person name="Helmstetter N."/>
            <person name="King M."/>
            <person name="Knapp S.J."/>
            <person name="Lai Z."/>
            <person name="Le Paslier M.C."/>
            <person name="Lippi Y."/>
            <person name="Lorenzon L."/>
            <person name="Mandel J.R."/>
            <person name="Marage G."/>
            <person name="Marchand G."/>
            <person name="Marquand E."/>
            <person name="Bret-Mestries E."/>
            <person name="Morien E."/>
            <person name="Nambeesan S."/>
            <person name="Nguyen T."/>
            <person name="Pegot-Espagnet P."/>
            <person name="Pouilly N."/>
            <person name="Raftis F."/>
            <person name="Sallet E."/>
            <person name="Schiex T."/>
            <person name="Thomas J."/>
            <person name="Vandecasteele C."/>
            <person name="Vares D."/>
            <person name="Vear F."/>
            <person name="Vautrin S."/>
            <person name="Crespi M."/>
            <person name="Mangin B."/>
            <person name="Burke J.M."/>
            <person name="Salse J."/>
            <person name="Munos S."/>
            <person name="Vincourt P."/>
            <person name="Rieseberg L.H."/>
            <person name="Langlade N.B."/>
        </authorList>
    </citation>
    <scope>NUCLEOTIDE SEQUENCE</scope>
    <source>
        <tissue evidence="2">Leaves</tissue>
    </source>
</reference>
<accession>A0A9K3I7N8</accession>
<proteinExistence type="predicted"/>
<keyword evidence="3" id="KW-1185">Reference proteome</keyword>
<dbReference type="EMBL" id="MNCJ02000324">
    <property type="protein sequence ID" value="KAF5791667.1"/>
    <property type="molecule type" value="Genomic_DNA"/>
</dbReference>
<dbReference type="AlphaFoldDB" id="A0A9K3I7N8"/>
<comment type="caution">
    <text evidence="2">The sequence shown here is derived from an EMBL/GenBank/DDBJ whole genome shotgun (WGS) entry which is preliminary data.</text>
</comment>
<reference evidence="2" key="2">
    <citation type="submission" date="2020-06" db="EMBL/GenBank/DDBJ databases">
        <title>Helianthus annuus Genome sequencing and assembly Release 2.</title>
        <authorList>
            <person name="Gouzy J."/>
            <person name="Langlade N."/>
            <person name="Munos S."/>
        </authorList>
    </citation>
    <scope>NUCLEOTIDE SEQUENCE</scope>
    <source>
        <tissue evidence="2">Leaves</tissue>
    </source>
</reference>
<gene>
    <name evidence="2" type="ORF">HanXRQr2_Chr09g0397401</name>
</gene>
<dbReference type="Proteomes" id="UP000215914">
    <property type="component" value="Unassembled WGS sequence"/>
</dbReference>
<dbReference type="Gramene" id="mRNA:HanXRQr2_Chr09g0397401">
    <property type="protein sequence ID" value="CDS:HanXRQr2_Chr09g0397401.1"/>
    <property type="gene ID" value="HanXRQr2_Chr09g0397401"/>
</dbReference>
<sequence>MGSNEGNDQKKPGDKAAGLHNSAELGSVDVGLVEFPPLRAAGPQNRLVGSDKIVTGPLKAANSPDVGLVNPSMHDQLLKYDGPILETLMGQTVKSKGSGYFDVSKQAFGPGPSSNISTKNSFGKLRDEEECYDTDLGMWEHEIEAVKKFVETSTRPKIEDYNVWSENMRKYYDSLTKLNNAFRFRNTHTDHHLPNSY</sequence>